<dbReference type="EMBL" id="LAZR01040884">
    <property type="protein sequence ID" value="KKL13365.1"/>
    <property type="molecule type" value="Genomic_DNA"/>
</dbReference>
<name>A0A0F9AV98_9ZZZZ</name>
<gene>
    <name evidence="1" type="ORF">LCGC14_2526510</name>
</gene>
<dbReference type="InterPro" id="IPR048683">
    <property type="entry name" value="Sf6_terminase"/>
</dbReference>
<accession>A0A0F9AV98</accession>
<sequence length="160" mass="17899">MVPLAALVRMSGRGRPSIYTDDIAEEICERLANGESLLAICQDDHLPQEPTVRNWALDDKEGFFAKYERARILQAHNMFDETLVIADDKQADVVIDDKGIRTVNGEVVQRSRLRVDTRKWYLSKVLPKIYGDKHHMELSAPGGGPIAIAVTRRVVDVSGS</sequence>
<protein>
    <submittedName>
        <fullName evidence="1">Uncharacterized protein</fullName>
    </submittedName>
</protein>
<organism evidence="1">
    <name type="scientific">marine sediment metagenome</name>
    <dbReference type="NCBI Taxonomy" id="412755"/>
    <lineage>
        <taxon>unclassified sequences</taxon>
        <taxon>metagenomes</taxon>
        <taxon>ecological metagenomes</taxon>
    </lineage>
</organism>
<reference evidence="1" key="1">
    <citation type="journal article" date="2015" name="Nature">
        <title>Complex archaea that bridge the gap between prokaryotes and eukaryotes.</title>
        <authorList>
            <person name="Spang A."/>
            <person name="Saw J.H."/>
            <person name="Jorgensen S.L."/>
            <person name="Zaremba-Niedzwiedzka K."/>
            <person name="Martijn J."/>
            <person name="Lind A.E."/>
            <person name="van Eijk R."/>
            <person name="Schleper C."/>
            <person name="Guy L."/>
            <person name="Ettema T.J."/>
        </authorList>
    </citation>
    <scope>NUCLEOTIDE SEQUENCE</scope>
</reference>
<dbReference type="Gene3D" id="1.10.10.60">
    <property type="entry name" value="Homeodomain-like"/>
    <property type="match status" value="1"/>
</dbReference>
<dbReference type="AlphaFoldDB" id="A0A0F9AV98"/>
<proteinExistence type="predicted"/>
<comment type="caution">
    <text evidence="1">The sequence shown here is derived from an EMBL/GenBank/DDBJ whole genome shotgun (WGS) entry which is preliminary data.</text>
</comment>
<evidence type="ECO:0000313" key="1">
    <source>
        <dbReference type="EMBL" id="KKL13365.1"/>
    </source>
</evidence>
<dbReference type="Pfam" id="PF20901">
    <property type="entry name" value="Sf6_terminase"/>
    <property type="match status" value="1"/>
</dbReference>